<dbReference type="InterPro" id="IPR029052">
    <property type="entry name" value="Metallo-depent_PP-like"/>
</dbReference>
<dbReference type="CDD" id="cd00144">
    <property type="entry name" value="MPP_PPP_family"/>
    <property type="match status" value="1"/>
</dbReference>
<keyword evidence="3" id="KW-1185">Reference proteome</keyword>
<dbReference type="InterPro" id="IPR004843">
    <property type="entry name" value="Calcineurin-like_PHP"/>
</dbReference>
<dbReference type="Proteomes" id="UP001193501">
    <property type="component" value="Unassembled WGS sequence"/>
</dbReference>
<name>A0AAE4Y660_9RHOB</name>
<dbReference type="Pfam" id="PF00149">
    <property type="entry name" value="Metallophos"/>
    <property type="match status" value="1"/>
</dbReference>
<evidence type="ECO:0000313" key="3">
    <source>
        <dbReference type="Proteomes" id="UP001193501"/>
    </source>
</evidence>
<accession>A0AAE4Y660</accession>
<dbReference type="InterPro" id="IPR050126">
    <property type="entry name" value="Ap4A_hydrolase"/>
</dbReference>
<gene>
    <name evidence="2" type="ORF">GV832_02985</name>
</gene>
<dbReference type="PANTHER" id="PTHR42850:SF4">
    <property type="entry name" value="ZINC-DEPENDENT ENDOPOLYPHOSPHATASE"/>
    <property type="match status" value="1"/>
</dbReference>
<evidence type="ECO:0000259" key="1">
    <source>
        <dbReference type="Pfam" id="PF00149"/>
    </source>
</evidence>
<dbReference type="RefSeq" id="WP_168773337.1">
    <property type="nucleotide sequence ID" value="NZ_JAABNR010000002.1"/>
</dbReference>
<comment type="caution">
    <text evidence="2">The sequence shown here is derived from an EMBL/GenBank/DDBJ whole genome shotgun (WGS) entry which is preliminary data.</text>
</comment>
<dbReference type="AlphaFoldDB" id="A0AAE4Y660"/>
<dbReference type="GO" id="GO:0005737">
    <property type="term" value="C:cytoplasm"/>
    <property type="evidence" value="ECO:0007669"/>
    <property type="project" value="TreeGrafter"/>
</dbReference>
<feature type="domain" description="Calcineurin-like phosphoesterase" evidence="1">
    <location>
        <begin position="1"/>
        <end position="204"/>
    </location>
</feature>
<dbReference type="SUPFAM" id="SSF56300">
    <property type="entry name" value="Metallo-dependent phosphatases"/>
    <property type="match status" value="1"/>
</dbReference>
<organism evidence="2 3">
    <name type="scientific">Stagnihabitans tardus</name>
    <dbReference type="NCBI Taxonomy" id="2699202"/>
    <lineage>
        <taxon>Bacteria</taxon>
        <taxon>Pseudomonadati</taxon>
        <taxon>Pseudomonadota</taxon>
        <taxon>Alphaproteobacteria</taxon>
        <taxon>Rhodobacterales</taxon>
        <taxon>Paracoccaceae</taxon>
        <taxon>Stagnihabitans</taxon>
    </lineage>
</organism>
<dbReference type="EMBL" id="JAABNR010000002">
    <property type="protein sequence ID" value="NBZ86532.1"/>
    <property type="molecule type" value="Genomic_DNA"/>
</dbReference>
<dbReference type="GO" id="GO:0110154">
    <property type="term" value="P:RNA decapping"/>
    <property type="evidence" value="ECO:0007669"/>
    <property type="project" value="TreeGrafter"/>
</dbReference>
<dbReference type="GO" id="GO:0016791">
    <property type="term" value="F:phosphatase activity"/>
    <property type="evidence" value="ECO:0007669"/>
    <property type="project" value="TreeGrafter"/>
</dbReference>
<dbReference type="GO" id="GO:0008803">
    <property type="term" value="F:bis(5'-nucleosyl)-tetraphosphatase (symmetrical) activity"/>
    <property type="evidence" value="ECO:0007669"/>
    <property type="project" value="TreeGrafter"/>
</dbReference>
<sequence length="246" mass="26857">MHFYAIGDIHGHFHLLTEAHERIAEDMARHGPAPIIHLGDLCDRGPDSAGVIEYLRLGIAEGEDWVVLKGNHDRLFTQFLNDPSWADPGLRAVYSWLHPALGGAATLASYGVHAPQDRPVVAVHADALAAVPQAHRDFLESRPTSHPIAEALCVHAGIRPGVALDAQVEQDLIWIRKEFLEDPTDHGALIIHGHTAIAEATHYGNRLNLDSSAAYGGPLSAAVIEGRHAWLLTETGRQPIPYAWDR</sequence>
<dbReference type="PANTHER" id="PTHR42850">
    <property type="entry name" value="METALLOPHOSPHOESTERASE"/>
    <property type="match status" value="1"/>
</dbReference>
<proteinExistence type="predicted"/>
<protein>
    <submittedName>
        <fullName evidence="2">Serine/threonine protein phosphatase</fullName>
    </submittedName>
</protein>
<evidence type="ECO:0000313" key="2">
    <source>
        <dbReference type="EMBL" id="NBZ86532.1"/>
    </source>
</evidence>
<dbReference type="Gene3D" id="3.60.21.10">
    <property type="match status" value="1"/>
</dbReference>
<reference evidence="2" key="1">
    <citation type="submission" date="2020-01" db="EMBL/GenBank/DDBJ databases">
        <authorList>
            <person name="Chen W.-M."/>
        </authorList>
    </citation>
    <scope>NUCLEOTIDE SEQUENCE</scope>
    <source>
        <strain evidence="2">CYK-10</strain>
    </source>
</reference>